<protein>
    <submittedName>
        <fullName evidence="1">Uncharacterized protein</fullName>
    </submittedName>
</protein>
<organism evidence="1 2">
    <name type="scientific">Anditalea andensis</name>
    <dbReference type="NCBI Taxonomy" id="1048983"/>
    <lineage>
        <taxon>Bacteria</taxon>
        <taxon>Pseudomonadati</taxon>
        <taxon>Bacteroidota</taxon>
        <taxon>Cytophagia</taxon>
        <taxon>Cytophagales</taxon>
        <taxon>Cytophagaceae</taxon>
        <taxon>Anditalea</taxon>
    </lineage>
</organism>
<accession>A0A074KT62</accession>
<proteinExistence type="predicted"/>
<dbReference type="AlphaFoldDB" id="A0A074KT62"/>
<dbReference type="OrthoDB" id="821257at2"/>
<keyword evidence="2" id="KW-1185">Reference proteome</keyword>
<sequence length="376" mass="43513">MYSWGKVSLPLIKIFLDEIMSRISLLLILVILCQCSSDKNSEYRAGETWVRIEGNLPNTEQLTGIPFGIKNFYNTRKPFLVDGHIIVSDKAMSPPIHVIDVKDRKWAYGLGVEGYGPGEISYIWTFDYSFTPRKFWAYNFDKVFSEFSLEDSTAKLSSKQLKQRNPEFVLATDILWLTDTTLMGIRVSGEEKFVEYSKEGEILGGYGSWKGMLPGDPPLNIAISAFAMHFTSNQSKSKFGFFSMDRDHFEILDYPTKEILVVEGPFFEVPDYKVGYRSANDPYYYMNDADAVRTYQDFFLGEDYIYMLYNGEKVSKIKSTGMVESRIVFVFDYNGKMVRQFELDRPIKYLTVDEENQIIYGLSSEENEDIVEFKYR</sequence>
<name>A0A074KT62_9BACT</name>
<comment type="caution">
    <text evidence="1">The sequence shown here is derived from an EMBL/GenBank/DDBJ whole genome shotgun (WGS) entry which is preliminary data.</text>
</comment>
<gene>
    <name evidence="1" type="ORF">EL17_16050</name>
</gene>
<dbReference type="EMBL" id="JMIH01000023">
    <property type="protein sequence ID" value="KEO73121.1"/>
    <property type="molecule type" value="Genomic_DNA"/>
</dbReference>
<dbReference type="STRING" id="1048983.EL17_16050"/>
<evidence type="ECO:0000313" key="2">
    <source>
        <dbReference type="Proteomes" id="UP000027821"/>
    </source>
</evidence>
<reference evidence="1 2" key="1">
    <citation type="submission" date="2014-04" db="EMBL/GenBank/DDBJ databases">
        <title>Characterization and application of a salt tolerant electro-active bacterium.</title>
        <authorList>
            <person name="Yang L."/>
            <person name="Wei S."/>
            <person name="Tay Q.X.M."/>
        </authorList>
    </citation>
    <scope>NUCLEOTIDE SEQUENCE [LARGE SCALE GENOMIC DNA]</scope>
    <source>
        <strain evidence="1 2">LY1</strain>
    </source>
</reference>
<dbReference type="Pfam" id="PF15869">
    <property type="entry name" value="TolB_like"/>
    <property type="match status" value="1"/>
</dbReference>
<dbReference type="eggNOG" id="COG3391">
    <property type="taxonomic scope" value="Bacteria"/>
</dbReference>
<dbReference type="Proteomes" id="UP000027821">
    <property type="component" value="Unassembled WGS sequence"/>
</dbReference>
<evidence type="ECO:0000313" key="1">
    <source>
        <dbReference type="EMBL" id="KEO73121.1"/>
    </source>
</evidence>